<feature type="transmembrane region" description="Helical" evidence="8">
    <location>
        <begin position="38"/>
        <end position="61"/>
    </location>
</feature>
<dbReference type="EMBL" id="JAXOJX010000086">
    <property type="protein sequence ID" value="MDZ5460870.1"/>
    <property type="molecule type" value="Genomic_DNA"/>
</dbReference>
<accession>A0ABU5IPQ0</accession>
<evidence type="ECO:0000256" key="2">
    <source>
        <dbReference type="ARBA" id="ARBA00010581"/>
    </source>
</evidence>
<feature type="transmembrane region" description="Helical" evidence="8">
    <location>
        <begin position="194"/>
        <end position="213"/>
    </location>
</feature>
<dbReference type="InterPro" id="IPR000298">
    <property type="entry name" value="Cyt_c_oxidase-like_su3"/>
</dbReference>
<dbReference type="Gene3D" id="1.20.120.80">
    <property type="entry name" value="Cytochrome c oxidase, subunit III, four-helix bundle"/>
    <property type="match status" value="1"/>
</dbReference>
<keyword evidence="5 8" id="KW-0472">Membrane</keyword>
<organism evidence="10 11">
    <name type="scientific">Azohydromonas lata</name>
    <dbReference type="NCBI Taxonomy" id="45677"/>
    <lineage>
        <taxon>Bacteria</taxon>
        <taxon>Pseudomonadati</taxon>
        <taxon>Pseudomonadota</taxon>
        <taxon>Betaproteobacteria</taxon>
        <taxon>Burkholderiales</taxon>
        <taxon>Sphaerotilaceae</taxon>
        <taxon>Azohydromonas</taxon>
    </lineage>
</organism>
<evidence type="ECO:0000256" key="1">
    <source>
        <dbReference type="ARBA" id="ARBA00004141"/>
    </source>
</evidence>
<reference evidence="10 11" key="1">
    <citation type="submission" date="2023-11" db="EMBL/GenBank/DDBJ databases">
        <title>Draft genome of Azohydromonas lata strain H1 (DSM1123), a polyhydroxyalkanoate producer.</title>
        <authorList>
            <person name="Traversa D."/>
            <person name="D'Addabbo P."/>
            <person name="Pazzani C."/>
            <person name="Manzari C."/>
            <person name="Chiara M."/>
            <person name="Scrascia M."/>
        </authorList>
    </citation>
    <scope>NUCLEOTIDE SEQUENCE [LARGE SCALE GENOMIC DNA]</scope>
    <source>
        <strain evidence="10 11">H1</strain>
    </source>
</reference>
<dbReference type="InterPro" id="IPR024791">
    <property type="entry name" value="Cyt_c/ubiquinol_Oxase_su3"/>
</dbReference>
<protein>
    <submittedName>
        <fullName evidence="10">Cytochrome c oxidase subunit 3 family protein</fullName>
    </submittedName>
</protein>
<feature type="region of interest" description="Disordered" evidence="7">
    <location>
        <begin position="1"/>
        <end position="26"/>
    </location>
</feature>
<evidence type="ECO:0000256" key="5">
    <source>
        <dbReference type="ARBA" id="ARBA00023136"/>
    </source>
</evidence>
<evidence type="ECO:0000256" key="6">
    <source>
        <dbReference type="RuleBase" id="RU003376"/>
    </source>
</evidence>
<evidence type="ECO:0000256" key="7">
    <source>
        <dbReference type="SAM" id="MobiDB-lite"/>
    </source>
</evidence>
<feature type="transmembrane region" description="Helical" evidence="8">
    <location>
        <begin position="113"/>
        <end position="130"/>
    </location>
</feature>
<feature type="transmembrane region" description="Helical" evidence="8">
    <location>
        <begin position="150"/>
        <end position="174"/>
    </location>
</feature>
<dbReference type="SUPFAM" id="SSF81452">
    <property type="entry name" value="Cytochrome c oxidase subunit III-like"/>
    <property type="match status" value="1"/>
</dbReference>
<feature type="domain" description="Heme-copper oxidase subunit III family profile" evidence="9">
    <location>
        <begin position="40"/>
        <end position="214"/>
    </location>
</feature>
<dbReference type="RefSeq" id="WP_322468186.1">
    <property type="nucleotide sequence ID" value="NZ_JAXOJX010000086.1"/>
</dbReference>
<evidence type="ECO:0000259" key="9">
    <source>
        <dbReference type="PROSITE" id="PS50253"/>
    </source>
</evidence>
<comment type="caution">
    <text evidence="10">The sequence shown here is derived from an EMBL/GenBank/DDBJ whole genome shotgun (WGS) entry which is preliminary data.</text>
</comment>
<evidence type="ECO:0000313" key="11">
    <source>
        <dbReference type="Proteomes" id="UP001293718"/>
    </source>
</evidence>
<dbReference type="PANTHER" id="PTHR11403:SF6">
    <property type="entry name" value="NITRIC OXIDE REDUCTASE SUBUNIT E"/>
    <property type="match status" value="1"/>
</dbReference>
<dbReference type="InterPro" id="IPR013833">
    <property type="entry name" value="Cyt_c_oxidase_su3_a-hlx"/>
</dbReference>
<dbReference type="CDD" id="cd02862">
    <property type="entry name" value="NorE_like"/>
    <property type="match status" value="1"/>
</dbReference>
<keyword evidence="3 6" id="KW-0812">Transmembrane</keyword>
<proteinExistence type="inferred from homology"/>
<sequence length="214" mass="23454">MFIPGSNLPVGPSPQGQADAALQPPAQAADDRRLSGDITMWCVIALEMLTFGLLFVVYAVARAQDPWVFRTGQSTLDLRLGALNTVILLTGSWCAARGVQALRSARATAGARWLWGAAALGTAFLVVKGFEYQQKLHAGYGLESDDFWMFYYLLTGFHFMHVAAAVLIVAAVAFLVPRRPWGPADTQAPETAAVFWHMVDLLWVVLFPLVYVLR</sequence>
<evidence type="ECO:0000256" key="3">
    <source>
        <dbReference type="ARBA" id="ARBA00022692"/>
    </source>
</evidence>
<gene>
    <name evidence="10" type="ORF">SM757_30265</name>
</gene>
<dbReference type="InterPro" id="IPR035973">
    <property type="entry name" value="Cyt_c_oxidase_su3-like_sf"/>
</dbReference>
<feature type="compositionally biased region" description="Low complexity" evidence="7">
    <location>
        <begin position="14"/>
        <end position="26"/>
    </location>
</feature>
<evidence type="ECO:0000256" key="4">
    <source>
        <dbReference type="ARBA" id="ARBA00022989"/>
    </source>
</evidence>
<dbReference type="Proteomes" id="UP001293718">
    <property type="component" value="Unassembled WGS sequence"/>
</dbReference>
<keyword evidence="11" id="KW-1185">Reference proteome</keyword>
<keyword evidence="4 8" id="KW-1133">Transmembrane helix</keyword>
<dbReference type="Pfam" id="PF00510">
    <property type="entry name" value="COX3"/>
    <property type="match status" value="1"/>
</dbReference>
<comment type="subcellular location">
    <subcellularLocation>
        <location evidence="6">Cell membrane</location>
        <topology evidence="6">Multi-pass membrane protein</topology>
    </subcellularLocation>
    <subcellularLocation>
        <location evidence="1">Membrane</location>
        <topology evidence="1">Multi-pass membrane protein</topology>
    </subcellularLocation>
</comment>
<comment type="similarity">
    <text evidence="2 6">Belongs to the cytochrome c oxidase subunit 3 family.</text>
</comment>
<name>A0ABU5IPQ0_9BURK</name>
<feature type="transmembrane region" description="Helical" evidence="8">
    <location>
        <begin position="82"/>
        <end position="101"/>
    </location>
</feature>
<evidence type="ECO:0000313" key="10">
    <source>
        <dbReference type="EMBL" id="MDZ5460870.1"/>
    </source>
</evidence>
<dbReference type="PROSITE" id="PS50253">
    <property type="entry name" value="COX3"/>
    <property type="match status" value="1"/>
</dbReference>
<dbReference type="PANTHER" id="PTHR11403">
    <property type="entry name" value="CYTOCHROME C OXIDASE SUBUNIT III"/>
    <property type="match status" value="1"/>
</dbReference>
<evidence type="ECO:0000256" key="8">
    <source>
        <dbReference type="SAM" id="Phobius"/>
    </source>
</evidence>